<accession>A0AAU9KEJ3</accession>
<comment type="caution">
    <text evidence="2">The sequence shown here is derived from an EMBL/GenBank/DDBJ whole genome shotgun (WGS) entry which is preliminary data.</text>
</comment>
<feature type="transmembrane region" description="Helical" evidence="1">
    <location>
        <begin position="92"/>
        <end position="114"/>
    </location>
</feature>
<protein>
    <submittedName>
        <fullName evidence="2">Uncharacterized protein</fullName>
    </submittedName>
</protein>
<organism evidence="2 3">
    <name type="scientific">Blepharisma stoltei</name>
    <dbReference type="NCBI Taxonomy" id="1481888"/>
    <lineage>
        <taxon>Eukaryota</taxon>
        <taxon>Sar</taxon>
        <taxon>Alveolata</taxon>
        <taxon>Ciliophora</taxon>
        <taxon>Postciliodesmatophora</taxon>
        <taxon>Heterotrichea</taxon>
        <taxon>Heterotrichida</taxon>
        <taxon>Blepharismidae</taxon>
        <taxon>Blepharisma</taxon>
    </lineage>
</organism>
<dbReference type="Proteomes" id="UP001162131">
    <property type="component" value="Unassembled WGS sequence"/>
</dbReference>
<feature type="transmembrane region" description="Helical" evidence="1">
    <location>
        <begin position="12"/>
        <end position="31"/>
    </location>
</feature>
<feature type="transmembrane region" description="Helical" evidence="1">
    <location>
        <begin position="222"/>
        <end position="242"/>
    </location>
</feature>
<dbReference type="AlphaFoldDB" id="A0AAU9KEJ3"/>
<feature type="transmembrane region" description="Helical" evidence="1">
    <location>
        <begin position="336"/>
        <end position="359"/>
    </location>
</feature>
<keyword evidence="1" id="KW-1133">Transmembrane helix</keyword>
<reference evidence="2" key="1">
    <citation type="submission" date="2021-09" db="EMBL/GenBank/DDBJ databases">
        <authorList>
            <consortium name="AG Swart"/>
            <person name="Singh M."/>
            <person name="Singh A."/>
            <person name="Seah K."/>
            <person name="Emmerich C."/>
        </authorList>
    </citation>
    <scope>NUCLEOTIDE SEQUENCE</scope>
    <source>
        <strain evidence="2">ATCC30299</strain>
    </source>
</reference>
<keyword evidence="3" id="KW-1185">Reference proteome</keyword>
<keyword evidence="1" id="KW-0472">Membrane</keyword>
<keyword evidence="1" id="KW-0812">Transmembrane</keyword>
<feature type="transmembrane region" description="Helical" evidence="1">
    <location>
        <begin position="126"/>
        <end position="147"/>
    </location>
</feature>
<feature type="transmembrane region" description="Helical" evidence="1">
    <location>
        <begin position="387"/>
        <end position="408"/>
    </location>
</feature>
<evidence type="ECO:0000313" key="2">
    <source>
        <dbReference type="EMBL" id="CAG9331643.1"/>
    </source>
</evidence>
<feature type="transmembrane region" description="Helical" evidence="1">
    <location>
        <begin position="304"/>
        <end position="324"/>
    </location>
</feature>
<name>A0AAU9KEJ3_9CILI</name>
<gene>
    <name evidence="2" type="ORF">BSTOLATCC_MIC53708</name>
</gene>
<evidence type="ECO:0000313" key="3">
    <source>
        <dbReference type="Proteomes" id="UP001162131"/>
    </source>
</evidence>
<sequence length="440" mass="50798">MMGDEMLKKRLLLIPIALFLFCLFLMFFSFIDTDWAKIQAGEDIYEIGLFSCSNCQNQYKSWDWKCFSDFACISPQNLRNCLDFTAATKASRVYICLEFFALISGLLLIDKLVIAYYNKHHVSISVYLLSSLMSISHLISYLSWLYLINQEVISSRSVVTESGPRVYSKEGSSKSMLACVLSFIAIIILHLVMKSYEGKDLIIFDDTISLDTLIKRFTMRRWMFRCGLLFTSAFSLISFILYNGRWVLRFTRNSYWQGGLLACQDCNEDIKNLHWNCLQSLNCASDFTKGSCELYSDLALASKGFIIFEAIAFIFFIFFLQAYIKILAGKHYGFPIMNYLYAIGVSFFNFLATIAWFYLSRASLTLDCQREPLENERPPACSTVGPFGLMFSNVFLIPMSFMFCYAYYHREIRIDLIAHQNKDLDSEQSEVSFDQSNLEN</sequence>
<feature type="transmembrane region" description="Helical" evidence="1">
    <location>
        <begin position="175"/>
        <end position="193"/>
    </location>
</feature>
<proteinExistence type="predicted"/>
<dbReference type="EMBL" id="CAJZBQ010000053">
    <property type="protein sequence ID" value="CAG9331643.1"/>
    <property type="molecule type" value="Genomic_DNA"/>
</dbReference>
<evidence type="ECO:0000256" key="1">
    <source>
        <dbReference type="SAM" id="Phobius"/>
    </source>
</evidence>